<dbReference type="Proteomes" id="UP000243232">
    <property type="component" value="Chromosome I"/>
</dbReference>
<evidence type="ECO:0000313" key="2">
    <source>
        <dbReference type="Proteomes" id="UP000243232"/>
    </source>
</evidence>
<proteinExistence type="predicted"/>
<reference evidence="2" key="1">
    <citation type="submission" date="2016-10" db="EMBL/GenBank/DDBJ databases">
        <authorList>
            <person name="Varghese N."/>
            <person name="Submissions S."/>
        </authorList>
    </citation>
    <scope>NUCLEOTIDE SEQUENCE [LARGE SCALE GENOMIC DNA]</scope>
    <source>
        <strain evidence="2">DSM 17875</strain>
    </source>
</reference>
<accession>A0A1H2G2N0</accession>
<protein>
    <submittedName>
        <fullName evidence="1">Uncharacterized protein</fullName>
    </submittedName>
</protein>
<organism evidence="1 2">
    <name type="scientific">Pseudomonas pohangensis</name>
    <dbReference type="NCBI Taxonomy" id="364197"/>
    <lineage>
        <taxon>Bacteria</taxon>
        <taxon>Pseudomonadati</taxon>
        <taxon>Pseudomonadota</taxon>
        <taxon>Gammaproteobacteria</taxon>
        <taxon>Pseudomonadales</taxon>
        <taxon>Pseudomonadaceae</taxon>
        <taxon>Pseudomonas</taxon>
    </lineage>
</organism>
<dbReference type="RefSeq" id="WP_172829105.1">
    <property type="nucleotide sequence ID" value="NZ_LT629785.1"/>
</dbReference>
<dbReference type="STRING" id="364197.SAMN05216296_1989"/>
<evidence type="ECO:0000313" key="1">
    <source>
        <dbReference type="EMBL" id="SDU13785.1"/>
    </source>
</evidence>
<keyword evidence="2" id="KW-1185">Reference proteome</keyword>
<sequence>MIYIQKEDLPTASFALDARLYAGQGWLSLVREAMVVIGSSPIHAIREDAGLLRIELGRPTPEQSETIKEIQKRSAQVCEICGEQGSLRFEGLKNGQPAGWHRTRCDEHVDTRTDDLRGKIKAKSWLAVCQDAGDGNGDLLVYLPPDLLAEMGWQAGDTLDFNVLANGTITLSKLGAEKAGESS</sequence>
<dbReference type="EMBL" id="LT629785">
    <property type="protein sequence ID" value="SDU13785.1"/>
    <property type="molecule type" value="Genomic_DNA"/>
</dbReference>
<name>A0A1H2G2N0_9PSED</name>
<gene>
    <name evidence="1" type="ORF">SAMN05216296_1989</name>
</gene>
<dbReference type="AlphaFoldDB" id="A0A1H2G2N0"/>